<sequence length="135" mass="14927">MDVFLKKKLYLSWDLNNCHVDPKIDAYNTVLSIKEGLLSYFPNITIARMNAYANTNVSKVAIEAGFSVTSVPARSASAADTSLIIDLCRLELEQPSIVVLISGEADYCERYDGKIPETCTKGIASHSYQMRLDGE</sequence>
<comment type="caution">
    <text evidence="2">The sequence shown here is derived from an EMBL/GenBank/DDBJ whole genome shotgun (WGS) entry which is preliminary data.</text>
</comment>
<reference evidence="2" key="2">
    <citation type="submission" date="2022-01" db="EMBL/GenBank/DDBJ databases">
        <authorList>
            <person name="Yamashiro T."/>
            <person name="Shiraishi A."/>
            <person name="Satake H."/>
            <person name="Nakayama K."/>
        </authorList>
    </citation>
    <scope>NUCLEOTIDE SEQUENCE</scope>
</reference>
<dbReference type="InterPro" id="IPR021139">
    <property type="entry name" value="NYN"/>
</dbReference>
<dbReference type="Pfam" id="PF01936">
    <property type="entry name" value="NYN"/>
    <property type="match status" value="1"/>
</dbReference>
<organism evidence="2 3">
    <name type="scientific">Tanacetum coccineum</name>
    <dbReference type="NCBI Taxonomy" id="301880"/>
    <lineage>
        <taxon>Eukaryota</taxon>
        <taxon>Viridiplantae</taxon>
        <taxon>Streptophyta</taxon>
        <taxon>Embryophyta</taxon>
        <taxon>Tracheophyta</taxon>
        <taxon>Spermatophyta</taxon>
        <taxon>Magnoliopsida</taxon>
        <taxon>eudicotyledons</taxon>
        <taxon>Gunneridae</taxon>
        <taxon>Pentapetalae</taxon>
        <taxon>asterids</taxon>
        <taxon>campanulids</taxon>
        <taxon>Asterales</taxon>
        <taxon>Asteraceae</taxon>
        <taxon>Asteroideae</taxon>
        <taxon>Anthemideae</taxon>
        <taxon>Anthemidinae</taxon>
        <taxon>Tanacetum</taxon>
    </lineage>
</organism>
<reference evidence="2" key="1">
    <citation type="journal article" date="2022" name="Int. J. Mol. Sci.">
        <title>Draft Genome of Tanacetum Coccineum: Genomic Comparison of Closely Related Tanacetum-Family Plants.</title>
        <authorList>
            <person name="Yamashiro T."/>
            <person name="Shiraishi A."/>
            <person name="Nakayama K."/>
            <person name="Satake H."/>
        </authorList>
    </citation>
    <scope>NUCLEOTIDE SEQUENCE</scope>
</reference>
<name>A0ABQ5EUH2_9ASTR</name>
<feature type="domain" description="NYN" evidence="1">
    <location>
        <begin position="10"/>
        <end position="107"/>
    </location>
</feature>
<dbReference type="Proteomes" id="UP001151760">
    <property type="component" value="Unassembled WGS sequence"/>
</dbReference>
<gene>
    <name evidence="2" type="ORF">Tco_0989745</name>
</gene>
<keyword evidence="3" id="KW-1185">Reference proteome</keyword>
<proteinExistence type="predicted"/>
<evidence type="ECO:0000259" key="1">
    <source>
        <dbReference type="Pfam" id="PF01936"/>
    </source>
</evidence>
<accession>A0ABQ5EUH2</accession>
<evidence type="ECO:0000313" key="3">
    <source>
        <dbReference type="Proteomes" id="UP001151760"/>
    </source>
</evidence>
<protein>
    <recommendedName>
        <fullName evidence="1">NYN domain-containing protein</fullName>
    </recommendedName>
</protein>
<evidence type="ECO:0000313" key="2">
    <source>
        <dbReference type="EMBL" id="GJT54691.1"/>
    </source>
</evidence>
<dbReference type="EMBL" id="BQNB010016695">
    <property type="protein sequence ID" value="GJT54691.1"/>
    <property type="molecule type" value="Genomic_DNA"/>
</dbReference>